<comment type="caution">
    <text evidence="1">The sequence shown here is derived from an EMBL/GenBank/DDBJ whole genome shotgun (WGS) entry which is preliminary data.</text>
</comment>
<protein>
    <recommendedName>
        <fullName evidence="3">Right-handed parallel beta-helix repeat-containing protein</fullName>
    </recommendedName>
</protein>
<dbReference type="InterPro" id="IPR011050">
    <property type="entry name" value="Pectin_lyase_fold/virulence"/>
</dbReference>
<keyword evidence="2" id="KW-1185">Reference proteome</keyword>
<name>A0A7K1Y9K9_9SPHI</name>
<dbReference type="RefSeq" id="WP_160844456.1">
    <property type="nucleotide sequence ID" value="NZ_WVHT01000004.1"/>
</dbReference>
<dbReference type="InterPro" id="IPR012334">
    <property type="entry name" value="Pectin_lyas_fold"/>
</dbReference>
<dbReference type="AlphaFoldDB" id="A0A7K1Y9K9"/>
<gene>
    <name evidence="1" type="ORF">GS399_09875</name>
</gene>
<dbReference type="PROSITE" id="PS51257">
    <property type="entry name" value="PROKAR_LIPOPROTEIN"/>
    <property type="match status" value="1"/>
</dbReference>
<evidence type="ECO:0000313" key="2">
    <source>
        <dbReference type="Proteomes" id="UP000466586"/>
    </source>
</evidence>
<organism evidence="1 2">
    <name type="scientific">Hufsiella arboris</name>
    <dbReference type="NCBI Taxonomy" id="2695275"/>
    <lineage>
        <taxon>Bacteria</taxon>
        <taxon>Pseudomonadati</taxon>
        <taxon>Bacteroidota</taxon>
        <taxon>Sphingobacteriia</taxon>
        <taxon>Sphingobacteriales</taxon>
        <taxon>Sphingobacteriaceae</taxon>
        <taxon>Hufsiella</taxon>
    </lineage>
</organism>
<accession>A0A7K1Y9K9</accession>
<dbReference type="Gene3D" id="2.160.20.10">
    <property type="entry name" value="Single-stranded right-handed beta-helix, Pectin lyase-like"/>
    <property type="match status" value="1"/>
</dbReference>
<dbReference type="Proteomes" id="UP000466586">
    <property type="component" value="Unassembled WGS sequence"/>
</dbReference>
<reference evidence="1 2" key="1">
    <citation type="submission" date="2019-11" db="EMBL/GenBank/DDBJ databases">
        <title>Pedobacter sp. HMF7647 Genome sequencing and assembly.</title>
        <authorList>
            <person name="Kang H."/>
            <person name="Kim H."/>
            <person name="Joh K."/>
        </authorList>
    </citation>
    <scope>NUCLEOTIDE SEQUENCE [LARGE SCALE GENOMIC DNA]</scope>
    <source>
        <strain evidence="1 2">HMF7647</strain>
    </source>
</reference>
<sequence length="559" mass="60858">MRFVGYIFAILIASCGKDNLKPDTSSIDNASNAKEATVSAVTANYYVDNVSGNDSNNGTSATTAWKTVGKVNSVTFKPGNRILFKAGGSWTRQLRPKGSGNSGSPIIIGRYGSGNKPKINGAGVADGALYLLNQQYWEISDLDITNFNTSEAGGASISQWETANTANYANMVRPPQYANKASAKIGVLVAGQDKGMLNHIYLRNLEVHGVNGFIDQSDENSKYNGGVCFRITGTATPTWFNDILVDSCFIHDVDRTGLWTESTWSTRTLTSNTNWTPSLNIIVRNNSFANTGANAMIIRVADRPLMEHNLFDHCAIKASGNAAFNFNTDNAIWQYNESRFTKANIDDDDAGGIDADYRTKNTIIQYNYLHDNDYGMLVTGGSNSFNDKTVVRYNIFKKDGKYAHPVSGKFMIKLSGTASNTVFYNNVVDIGPTQTNTQFVRFQIWGGWPSNTSFYNNIFDNYGSGTSYTFGSSTGNIFDYNCYYKNQVVNQPGQTHNIAGDVKFLNSASDTPDGFKLKAGSVALSSGRVISNNGGKDFFGNPLSATAKPNIGFYQGPGL</sequence>
<evidence type="ECO:0008006" key="3">
    <source>
        <dbReference type="Google" id="ProtNLM"/>
    </source>
</evidence>
<dbReference type="EMBL" id="WVHT01000004">
    <property type="protein sequence ID" value="MXV51276.1"/>
    <property type="molecule type" value="Genomic_DNA"/>
</dbReference>
<proteinExistence type="predicted"/>
<evidence type="ECO:0000313" key="1">
    <source>
        <dbReference type="EMBL" id="MXV51276.1"/>
    </source>
</evidence>
<dbReference type="SUPFAM" id="SSF51126">
    <property type="entry name" value="Pectin lyase-like"/>
    <property type="match status" value="2"/>
</dbReference>